<dbReference type="SUPFAM" id="SSF101898">
    <property type="entry name" value="NHL repeat"/>
    <property type="match status" value="1"/>
</dbReference>
<accession>A0A433N002</accession>
<dbReference type="Gene3D" id="2.120.10.30">
    <property type="entry name" value="TolB, C-terminal domain"/>
    <property type="match status" value="1"/>
</dbReference>
<protein>
    <recommendedName>
        <fullName evidence="3">SMP-30/Gluconolactonase/LRE-like region domain-containing protein</fullName>
    </recommendedName>
</protein>
<dbReference type="Proteomes" id="UP000268857">
    <property type="component" value="Unassembled WGS sequence"/>
</dbReference>
<proteinExistence type="predicted"/>
<evidence type="ECO:0008006" key="3">
    <source>
        <dbReference type="Google" id="ProtNLM"/>
    </source>
</evidence>
<dbReference type="STRING" id="211165.GCA_000317285_04337"/>
<comment type="caution">
    <text evidence="1">The sequence shown here is derived from an EMBL/GenBank/DDBJ whole genome shotgun (WGS) entry which is preliminary data.</text>
</comment>
<evidence type="ECO:0000313" key="2">
    <source>
        <dbReference type="Proteomes" id="UP000268857"/>
    </source>
</evidence>
<dbReference type="SUPFAM" id="SSF50998">
    <property type="entry name" value="Quinoprotein alcohol dehydrogenase-like"/>
    <property type="match status" value="1"/>
</dbReference>
<reference evidence="1 2" key="1">
    <citation type="journal article" date="2019" name="Genome Biol. Evol.">
        <title>Day and night: Metabolic profiles and evolutionary relationships of six axenic non-marine cyanobacteria.</title>
        <authorList>
            <person name="Will S.E."/>
            <person name="Henke P."/>
            <person name="Boedeker C."/>
            <person name="Huang S."/>
            <person name="Brinkmann H."/>
            <person name="Rohde M."/>
            <person name="Jarek M."/>
            <person name="Friedl T."/>
            <person name="Seufert S."/>
            <person name="Schumacher M."/>
            <person name="Overmann J."/>
            <person name="Neumann-Schaal M."/>
            <person name="Petersen J."/>
        </authorList>
    </citation>
    <scope>NUCLEOTIDE SEQUENCE [LARGE SCALE GENOMIC DNA]</scope>
    <source>
        <strain evidence="1 2">PCC 6912</strain>
    </source>
</reference>
<keyword evidence="2" id="KW-1185">Reference proteome</keyword>
<gene>
    <name evidence="1" type="ORF">PCC6912_52890</name>
</gene>
<dbReference type="InterPro" id="IPR011042">
    <property type="entry name" value="6-blade_b-propeller_TolB-like"/>
</dbReference>
<dbReference type="EMBL" id="RSCJ01000030">
    <property type="protein sequence ID" value="RUR74188.1"/>
    <property type="molecule type" value="Genomic_DNA"/>
</dbReference>
<dbReference type="InterPro" id="IPR011047">
    <property type="entry name" value="Quinoprotein_ADH-like_sf"/>
</dbReference>
<sequence length="745" mass="82480">MYVSADVTPKNVTAKATPESVTAKVTPDNAIAQATPANVTAAVTPENLTPEVIPENVTAEATPESLTTQVAAAAKPYTTSWIGNSFGGGKKWVQINVHDIYVTPDGTVYTNTPWDEAGREVGIYKNGDVIGKAEQTHGWGRFGGVAIAVDTKYMYVAMHQYPGGKAEEDYPREGTEWHCIRRYDLSGEPAPFPGGRGWDKSMLIVSTAKKGEVTGLAIANELLYASDKLANRVRVYNKATMKEIRNFAVPNPGKITIDKKGNLWILQHKLQHKNDKTPIKLLHYSPTGKQLPVGIADIVEPSAIAIDNQGRLLVADNGPRQQILIYDITNKPKQVGTFGIKGGIYAGNRGEIGDLKLYGVSGVGTDAAGNIYISNVAFGYNGSGTDLRAFTPSGKLKWQLLGLKFVDSADADPGTDAVDVYTKEEHFTMDYRKGSGKEWNYKGYTLDKFRYPNDPRLHMTPSAAFVRRIQGKRFLYMSADMMAERLLVYRFDGETAVPCGIFSKTHSNWPTNQSIKGSWLWRDVNGDGSMQANEYQSLGEDDISVWGWEIDSKGDVWQAAEAGYIKHFRSQGLDAHGCPAYSRTAVEKIPMPAPFKTPTRIEYIPEQDVMYLSGYTSDRPNIDGDWGLAGTEIVRYDNWSKKRNVRWRIPLPYEPHRDPKLHMKAIDVAGDRVFAVSSKTAEVFVYDAKTGAPVIQLKPGPEVFGESGWIDIPYGIRAFRRSNGEYLVFVEENSKAKILMYRIPA</sequence>
<dbReference type="AlphaFoldDB" id="A0A433N002"/>
<name>A0A433N002_CHLFR</name>
<evidence type="ECO:0000313" key="1">
    <source>
        <dbReference type="EMBL" id="RUR74188.1"/>
    </source>
</evidence>
<organism evidence="1 2">
    <name type="scientific">Chlorogloeopsis fritschii PCC 6912</name>
    <dbReference type="NCBI Taxonomy" id="211165"/>
    <lineage>
        <taxon>Bacteria</taxon>
        <taxon>Bacillati</taxon>
        <taxon>Cyanobacteriota</taxon>
        <taxon>Cyanophyceae</taxon>
        <taxon>Nostocales</taxon>
        <taxon>Chlorogloeopsidaceae</taxon>
        <taxon>Chlorogloeopsis</taxon>
    </lineage>
</organism>